<evidence type="ECO:0000313" key="2">
    <source>
        <dbReference type="Proteomes" id="UP000320762"/>
    </source>
</evidence>
<keyword evidence="2" id="KW-1185">Reference proteome</keyword>
<proteinExistence type="predicted"/>
<sequence>MECCEVWCPANGLGPQCRPCSEARSSRVSRPWTVEIRCVCYSTVMRGSTTMRGG</sequence>
<dbReference type="EMBL" id="VDMD01000027">
    <property type="protein sequence ID" value="TRM59604.1"/>
    <property type="molecule type" value="Genomic_DNA"/>
</dbReference>
<accession>A0A550C471</accession>
<gene>
    <name evidence="1" type="ORF">BD626DRAFT_507739</name>
</gene>
<comment type="caution">
    <text evidence="1">The sequence shown here is derived from an EMBL/GenBank/DDBJ whole genome shotgun (WGS) entry which is preliminary data.</text>
</comment>
<name>A0A550C471_9AGAR</name>
<reference evidence="1 2" key="1">
    <citation type="journal article" date="2019" name="New Phytol.">
        <title>Comparative genomics reveals unique wood-decay strategies and fruiting body development in the Schizophyllaceae.</title>
        <authorList>
            <person name="Almasi E."/>
            <person name="Sahu N."/>
            <person name="Krizsan K."/>
            <person name="Balint B."/>
            <person name="Kovacs G.M."/>
            <person name="Kiss B."/>
            <person name="Cseklye J."/>
            <person name="Drula E."/>
            <person name="Henrissat B."/>
            <person name="Nagy I."/>
            <person name="Chovatia M."/>
            <person name="Adam C."/>
            <person name="LaButti K."/>
            <person name="Lipzen A."/>
            <person name="Riley R."/>
            <person name="Grigoriev I.V."/>
            <person name="Nagy L.G."/>
        </authorList>
    </citation>
    <scope>NUCLEOTIDE SEQUENCE [LARGE SCALE GENOMIC DNA]</scope>
    <source>
        <strain evidence="1 2">NL-1724</strain>
    </source>
</reference>
<dbReference type="Proteomes" id="UP000320762">
    <property type="component" value="Unassembled WGS sequence"/>
</dbReference>
<protein>
    <submittedName>
        <fullName evidence="1">Uncharacterized protein</fullName>
    </submittedName>
</protein>
<evidence type="ECO:0000313" key="1">
    <source>
        <dbReference type="EMBL" id="TRM59604.1"/>
    </source>
</evidence>
<dbReference type="AlphaFoldDB" id="A0A550C471"/>
<organism evidence="1 2">
    <name type="scientific">Schizophyllum amplum</name>
    <dbReference type="NCBI Taxonomy" id="97359"/>
    <lineage>
        <taxon>Eukaryota</taxon>
        <taxon>Fungi</taxon>
        <taxon>Dikarya</taxon>
        <taxon>Basidiomycota</taxon>
        <taxon>Agaricomycotina</taxon>
        <taxon>Agaricomycetes</taxon>
        <taxon>Agaricomycetidae</taxon>
        <taxon>Agaricales</taxon>
        <taxon>Schizophyllaceae</taxon>
        <taxon>Schizophyllum</taxon>
    </lineage>
</organism>